<name>A0AAW1N2B1_POPJA</name>
<feature type="region of interest" description="Disordered" evidence="1">
    <location>
        <begin position="42"/>
        <end position="63"/>
    </location>
</feature>
<dbReference type="InterPro" id="IPR057191">
    <property type="entry name" value="DUF7869"/>
</dbReference>
<comment type="caution">
    <text evidence="3">The sequence shown here is derived from an EMBL/GenBank/DDBJ whole genome shotgun (WGS) entry which is preliminary data.</text>
</comment>
<dbReference type="Pfam" id="PF25273">
    <property type="entry name" value="DUF7869"/>
    <property type="match status" value="1"/>
</dbReference>
<evidence type="ECO:0000259" key="2">
    <source>
        <dbReference type="Pfam" id="PF25273"/>
    </source>
</evidence>
<dbReference type="EMBL" id="JASPKY010000018">
    <property type="protein sequence ID" value="KAK9752739.1"/>
    <property type="molecule type" value="Genomic_DNA"/>
</dbReference>
<gene>
    <name evidence="3" type="ORF">QE152_g3935</name>
</gene>
<feature type="compositionally biased region" description="Basic and acidic residues" evidence="1">
    <location>
        <begin position="92"/>
        <end position="104"/>
    </location>
</feature>
<dbReference type="Proteomes" id="UP001458880">
    <property type="component" value="Unassembled WGS sequence"/>
</dbReference>
<dbReference type="PANTHER" id="PTHR10773">
    <property type="entry name" value="DNA-DIRECTED RNA POLYMERASES I, II, AND III SUBUNIT RPABC2"/>
    <property type="match status" value="1"/>
</dbReference>
<feature type="domain" description="DUF7869" evidence="2">
    <location>
        <begin position="444"/>
        <end position="546"/>
    </location>
</feature>
<evidence type="ECO:0000313" key="4">
    <source>
        <dbReference type="Proteomes" id="UP001458880"/>
    </source>
</evidence>
<dbReference type="PANTHER" id="PTHR10773:SF19">
    <property type="match status" value="1"/>
</dbReference>
<evidence type="ECO:0000313" key="3">
    <source>
        <dbReference type="EMBL" id="KAK9752739.1"/>
    </source>
</evidence>
<dbReference type="AlphaFoldDB" id="A0AAW1N2B1"/>
<proteinExistence type="predicted"/>
<sequence length="603" mass="70346">MTSRGRKILNMLKTSASDGSSCAQFPGGKDDILNIFVEKDCSSDDSIQDPNYEPEDNSFSRSNEINDLPEIENELQNDELPAITSAKRRKNLKGDTRKSRAERKINRNLGKEYVTMKQKKVAAKQMQTLKLCRNKCFEKYKLEILQILFNDFWALGDYSKRVQYIRNLIQLDFWALGDYSKRVQYIRNLIQLVPKKTTRVRDKVEKRRNRTLSALYFFSIDGNLQRTCRDCFTRTFDISNKFIETIINKKKDAVSGIFDEERRGSYTPKRKRITDEAKELARKHILSIPLYESHYTRKRSSKKYLPSYYTLTKVYDSYKEKHPENYINRKIFEKIFHNLNIKIKKPKKDTCGNCDKLLMKIKMSKSDEEREAAQNEINLHHKKADEGYTAKNNDKSLTKSDPTKQTICFDLQQCLPTPDLQSGESFYKRVLWTFDLTIHDCDDSQAYCYLWHETLAKRGGNEIGSCLYKFLTKNLTKNVSHIIMYSDSCAGQNKNSFISAACFVALQNTPALETIDHKFLLPGHTHMECDSDHSLIERHKKKSQINVEHPHDWAQLIRQVGKAKPFKCDEMLSSDFLDFASLFNTSLTNRKQYLGNKKKNNTF</sequence>
<protein>
    <recommendedName>
        <fullName evidence="2">DUF7869 domain-containing protein</fullName>
    </recommendedName>
</protein>
<organism evidence="3 4">
    <name type="scientific">Popillia japonica</name>
    <name type="common">Japanese beetle</name>
    <dbReference type="NCBI Taxonomy" id="7064"/>
    <lineage>
        <taxon>Eukaryota</taxon>
        <taxon>Metazoa</taxon>
        <taxon>Ecdysozoa</taxon>
        <taxon>Arthropoda</taxon>
        <taxon>Hexapoda</taxon>
        <taxon>Insecta</taxon>
        <taxon>Pterygota</taxon>
        <taxon>Neoptera</taxon>
        <taxon>Endopterygota</taxon>
        <taxon>Coleoptera</taxon>
        <taxon>Polyphaga</taxon>
        <taxon>Scarabaeiformia</taxon>
        <taxon>Scarabaeidae</taxon>
        <taxon>Rutelinae</taxon>
        <taxon>Popillia</taxon>
    </lineage>
</organism>
<accession>A0AAW1N2B1</accession>
<keyword evidence="4" id="KW-1185">Reference proteome</keyword>
<evidence type="ECO:0000256" key="1">
    <source>
        <dbReference type="SAM" id="MobiDB-lite"/>
    </source>
</evidence>
<feature type="region of interest" description="Disordered" evidence="1">
    <location>
        <begin position="79"/>
        <end position="104"/>
    </location>
</feature>
<reference evidence="3 4" key="1">
    <citation type="journal article" date="2024" name="BMC Genomics">
        <title>De novo assembly and annotation of Popillia japonica's genome with initial clues to its potential as an invasive pest.</title>
        <authorList>
            <person name="Cucini C."/>
            <person name="Boschi S."/>
            <person name="Funari R."/>
            <person name="Cardaioli E."/>
            <person name="Iannotti N."/>
            <person name="Marturano G."/>
            <person name="Paoli F."/>
            <person name="Bruttini M."/>
            <person name="Carapelli A."/>
            <person name="Frati F."/>
            <person name="Nardi F."/>
        </authorList>
    </citation>
    <scope>NUCLEOTIDE SEQUENCE [LARGE SCALE GENOMIC DNA]</scope>
    <source>
        <strain evidence="3">DMR45628</strain>
    </source>
</reference>